<feature type="transmembrane region" description="Helical" evidence="3">
    <location>
        <begin position="31"/>
        <end position="54"/>
    </location>
</feature>
<evidence type="ECO:0000313" key="6">
    <source>
        <dbReference type="Proteomes" id="UP000620327"/>
    </source>
</evidence>
<organism evidence="5 6">
    <name type="scientific">Dysosmobacter segnis</name>
    <dbReference type="NCBI Taxonomy" id="2763042"/>
    <lineage>
        <taxon>Bacteria</taxon>
        <taxon>Bacillati</taxon>
        <taxon>Bacillota</taxon>
        <taxon>Clostridia</taxon>
        <taxon>Eubacteriales</taxon>
        <taxon>Oscillospiraceae</taxon>
        <taxon>Dysosmobacter</taxon>
    </lineage>
</organism>
<feature type="region of interest" description="Disordered" evidence="2">
    <location>
        <begin position="1"/>
        <end position="23"/>
    </location>
</feature>
<comment type="caution">
    <text evidence="5">The sequence shown here is derived from an EMBL/GenBank/DDBJ whole genome shotgun (WGS) entry which is preliminary data.</text>
</comment>
<sequence>MAENVGKRLEQKESKQKKTKKPSRLTKGQKWLLAVAIVLAVVLVAVVALDGLFVKPELPGKGNGSNADGTQAGDGIDYGDGVQPRVSGERKSKDYYTVLILGRDTGGGGNTDTMLLASYDVTNQKANVMSIPRDTMVNVNWDVKKINSVYNMNGGGEKGIKALYKEISQLVGFEPDYQVILEWEAVGKIVDAIGGVDFDVPYPMDYHDSAQDLVIEQAPGLRHLSGDDAMQVIRWRKNDKDSPYGYNKGGVGDAGRMELQQNFLKAVIKEMMQPKNVLNIGKIAKVFEESVETDLSFQNILWFGKRAFSGGLSMDDVNFMTMPYKGAAAYSRVYSKQLGKDFYLEYVVPIPGKLLDIVNNQLSPFKEIFTLSDLDIMSVNKDGSVSSTTGHVEDSKAAVPPTLMGSGKKDEPEKDYITDENGNLIDPDTGEIVSPPEETKPGTETPSEPTPETPATPETPGTGTETTDPSGSTGGETGTGSPETPDQPEDPGIIVVPPEEPATPDANQGLDPVTGEPLPMGG</sequence>
<reference evidence="5" key="1">
    <citation type="submission" date="2020-08" db="EMBL/GenBank/DDBJ databases">
        <title>Genome public.</title>
        <authorList>
            <person name="Liu C."/>
            <person name="Sun Q."/>
        </authorList>
    </citation>
    <scope>NUCLEOTIDE SEQUENCE</scope>
    <source>
        <strain evidence="5">BX15</strain>
    </source>
</reference>
<feature type="compositionally biased region" description="Basic and acidic residues" evidence="2">
    <location>
        <begin position="407"/>
        <end position="417"/>
    </location>
</feature>
<dbReference type="Pfam" id="PF03816">
    <property type="entry name" value="LytR_cpsA_psr"/>
    <property type="match status" value="1"/>
</dbReference>
<evidence type="ECO:0000256" key="2">
    <source>
        <dbReference type="SAM" id="MobiDB-lite"/>
    </source>
</evidence>
<evidence type="ECO:0000256" key="1">
    <source>
        <dbReference type="ARBA" id="ARBA00006068"/>
    </source>
</evidence>
<protein>
    <submittedName>
        <fullName evidence="5">LCP family protein</fullName>
    </submittedName>
</protein>
<dbReference type="InterPro" id="IPR004474">
    <property type="entry name" value="LytR_CpsA_psr"/>
</dbReference>
<keyword evidence="3" id="KW-0812">Transmembrane</keyword>
<dbReference type="InterPro" id="IPR050922">
    <property type="entry name" value="LytR/CpsA/Psr_CW_biosynth"/>
</dbReference>
<evidence type="ECO:0000313" key="5">
    <source>
        <dbReference type="EMBL" id="MBC5769231.1"/>
    </source>
</evidence>
<gene>
    <name evidence="5" type="ORF">H8Z83_02585</name>
</gene>
<comment type="similarity">
    <text evidence="1">Belongs to the LytR/CpsA/Psr (LCP) family.</text>
</comment>
<dbReference type="AlphaFoldDB" id="A0A923MFP5"/>
<feature type="domain" description="Cell envelope-related transcriptional attenuator" evidence="4">
    <location>
        <begin position="110"/>
        <end position="272"/>
    </location>
</feature>
<dbReference type="EMBL" id="JACOQI010000002">
    <property type="protein sequence ID" value="MBC5769231.1"/>
    <property type="molecule type" value="Genomic_DNA"/>
</dbReference>
<evidence type="ECO:0000259" key="4">
    <source>
        <dbReference type="Pfam" id="PF03816"/>
    </source>
</evidence>
<feature type="compositionally biased region" description="Basic and acidic residues" evidence="2">
    <location>
        <begin position="1"/>
        <end position="16"/>
    </location>
</feature>
<name>A0A923MFP5_9FIRM</name>
<feature type="region of interest" description="Disordered" evidence="2">
    <location>
        <begin position="383"/>
        <end position="522"/>
    </location>
</feature>
<feature type="region of interest" description="Disordered" evidence="2">
    <location>
        <begin position="59"/>
        <end position="87"/>
    </location>
</feature>
<dbReference type="Proteomes" id="UP000620327">
    <property type="component" value="Unassembled WGS sequence"/>
</dbReference>
<keyword evidence="6" id="KW-1185">Reference proteome</keyword>
<dbReference type="NCBIfam" id="TIGR00350">
    <property type="entry name" value="lytR_cpsA_psr"/>
    <property type="match status" value="1"/>
</dbReference>
<proteinExistence type="inferred from homology"/>
<keyword evidence="3" id="KW-1133">Transmembrane helix</keyword>
<dbReference type="RefSeq" id="WP_187013616.1">
    <property type="nucleotide sequence ID" value="NZ_JACOQI010000002.1"/>
</dbReference>
<dbReference type="PANTHER" id="PTHR33392">
    <property type="entry name" value="POLYISOPRENYL-TEICHOIC ACID--PEPTIDOGLYCAN TEICHOIC ACID TRANSFERASE TAGU"/>
    <property type="match status" value="1"/>
</dbReference>
<feature type="compositionally biased region" description="Low complexity" evidence="2">
    <location>
        <begin position="455"/>
        <end position="471"/>
    </location>
</feature>
<dbReference type="Gene3D" id="3.40.630.190">
    <property type="entry name" value="LCP protein"/>
    <property type="match status" value="1"/>
</dbReference>
<dbReference type="PANTHER" id="PTHR33392:SF6">
    <property type="entry name" value="POLYISOPRENYL-TEICHOIC ACID--PEPTIDOGLYCAN TEICHOIC ACID TRANSFERASE TAGU"/>
    <property type="match status" value="1"/>
</dbReference>
<evidence type="ECO:0000256" key="3">
    <source>
        <dbReference type="SAM" id="Phobius"/>
    </source>
</evidence>
<keyword evidence="3" id="KW-0472">Membrane</keyword>
<accession>A0A923MFP5</accession>